<keyword evidence="2" id="KW-1185">Reference proteome</keyword>
<dbReference type="SUPFAM" id="SSF51905">
    <property type="entry name" value="FAD/NAD(P)-binding domain"/>
    <property type="match status" value="1"/>
</dbReference>
<evidence type="ECO:0000313" key="2">
    <source>
        <dbReference type="Proteomes" id="UP000679008"/>
    </source>
</evidence>
<gene>
    <name evidence="1" type="ORF">KBJ98_14780</name>
</gene>
<accession>A0ABS5D7F2</accession>
<name>A0ABS5D7F2_9FLAO</name>
<dbReference type="InterPro" id="IPR036188">
    <property type="entry name" value="FAD/NAD-bd_sf"/>
</dbReference>
<evidence type="ECO:0000313" key="1">
    <source>
        <dbReference type="EMBL" id="MBQ0909974.1"/>
    </source>
</evidence>
<dbReference type="RefSeq" id="WP_210791806.1">
    <property type="nucleotide sequence ID" value="NZ_JAGPXB010000021.1"/>
</dbReference>
<organism evidence="1 2">
    <name type="scientific">Flavobacterium erciyesense</name>
    <dbReference type="NCBI Taxonomy" id="2825842"/>
    <lineage>
        <taxon>Bacteria</taxon>
        <taxon>Pseudomonadati</taxon>
        <taxon>Bacteroidota</taxon>
        <taxon>Flavobacteriia</taxon>
        <taxon>Flavobacteriales</taxon>
        <taxon>Flavobacteriaceae</taxon>
        <taxon>Flavobacterium</taxon>
    </lineage>
</organism>
<comment type="caution">
    <text evidence="1">The sequence shown here is derived from an EMBL/GenBank/DDBJ whole genome shotgun (WGS) entry which is preliminary data.</text>
</comment>
<dbReference type="Proteomes" id="UP000679008">
    <property type="component" value="Unassembled WGS sequence"/>
</dbReference>
<sequence length="383" mass="44720">MKHYDYIFTGAGLSALMTVYKMIQSGSFADKSILLLDENSKKTNDRTWCFWKTTDSLWEPAISKKWDSALFANAAFRRDLDLQPYHYNMVKGLDFYNQVFDLLSKQINVTFLNQKVLTIEESETIILVQTESESFSCAKLFNSIYHRQKAENQKKYPVLQQHFIGWFIKSEQAVFNNEQATFMDFSVAQKGNTRFMYVLPTSKTEALLEYTLFSHQHLKKEEYENEIQQYIQKLGITNYEIVEKEQGSIPMTCYPFWKSNTKNVINIGTSGGWTKASTGYTFKNSDKKSTELVAFLQRETDFTKFHKKNKFWFYDLLLLDILDRKNELGSHIFSSMFKKGNPAVIFKFLDEETSLKEDIQVILKCPKMLFIKAIFHVAAKALK</sequence>
<proteinExistence type="predicted"/>
<protein>
    <submittedName>
        <fullName evidence="1">Lycopene cyclase</fullName>
    </submittedName>
</protein>
<dbReference type="EMBL" id="JAGPXB010000021">
    <property type="protein sequence ID" value="MBQ0909974.1"/>
    <property type="molecule type" value="Genomic_DNA"/>
</dbReference>
<dbReference type="Gene3D" id="3.50.50.60">
    <property type="entry name" value="FAD/NAD(P)-binding domain"/>
    <property type="match status" value="1"/>
</dbReference>
<dbReference type="Pfam" id="PF05834">
    <property type="entry name" value="Lycopene_cycl"/>
    <property type="match status" value="1"/>
</dbReference>
<reference evidence="1 2" key="1">
    <citation type="submission" date="2021-04" db="EMBL/GenBank/DDBJ databases">
        <title>Description of novel Flavobacterium sp. F-328.</title>
        <authorList>
            <person name="Saticioglu I.B."/>
        </authorList>
    </citation>
    <scope>NUCLEOTIDE SEQUENCE [LARGE SCALE GENOMIC DNA]</scope>
    <source>
        <strain evidence="1 2">F-328</strain>
    </source>
</reference>